<gene>
    <name evidence="5" type="ORF">IAB70_05985</name>
</gene>
<keyword evidence="3" id="KW-0472">Membrane</keyword>
<protein>
    <submittedName>
        <fullName evidence="5">Thioester domain-containing protein</fullName>
    </submittedName>
</protein>
<dbReference type="Gene3D" id="1.10.150.480">
    <property type="match status" value="1"/>
</dbReference>
<organism evidence="5 6">
    <name type="scientific">Candidatus Merdicola faecigallinarum</name>
    <dbReference type="NCBI Taxonomy" id="2840862"/>
    <lineage>
        <taxon>Bacteria</taxon>
        <taxon>Bacillati</taxon>
        <taxon>Bacillota</taxon>
        <taxon>Clostridia</taxon>
        <taxon>Candidatus Merdicola</taxon>
    </lineage>
</organism>
<keyword evidence="3" id="KW-1133">Transmembrane helix</keyword>
<feature type="region of interest" description="Disordered" evidence="2">
    <location>
        <begin position="1333"/>
        <end position="1354"/>
    </location>
</feature>
<evidence type="ECO:0000259" key="4">
    <source>
        <dbReference type="Pfam" id="PF08341"/>
    </source>
</evidence>
<dbReference type="InterPro" id="IPR013552">
    <property type="entry name" value="Thioester_dom"/>
</dbReference>
<reference evidence="5" key="1">
    <citation type="submission" date="2020-10" db="EMBL/GenBank/DDBJ databases">
        <authorList>
            <person name="Gilroy R."/>
        </authorList>
    </citation>
    <scope>NUCLEOTIDE SEQUENCE</scope>
    <source>
        <strain evidence="5">CHK195-15760</strain>
    </source>
</reference>
<feature type="compositionally biased region" description="Basic and acidic residues" evidence="2">
    <location>
        <begin position="1333"/>
        <end position="1342"/>
    </location>
</feature>
<evidence type="ECO:0000256" key="2">
    <source>
        <dbReference type="SAM" id="MobiDB-lite"/>
    </source>
</evidence>
<keyword evidence="3" id="KW-0812">Transmembrane</keyword>
<dbReference type="Pfam" id="PF08341">
    <property type="entry name" value="TED"/>
    <property type="match status" value="1"/>
</dbReference>
<dbReference type="Gene3D" id="2.60.40.10">
    <property type="entry name" value="Immunoglobulins"/>
    <property type="match status" value="1"/>
</dbReference>
<feature type="coiled-coil region" evidence="1">
    <location>
        <begin position="289"/>
        <end position="350"/>
    </location>
</feature>
<comment type="caution">
    <text evidence="5">The sequence shown here is derived from an EMBL/GenBank/DDBJ whole genome shotgun (WGS) entry which is preliminary data.</text>
</comment>
<evidence type="ECO:0000313" key="6">
    <source>
        <dbReference type="Proteomes" id="UP000824093"/>
    </source>
</evidence>
<dbReference type="NCBIfam" id="TIGR01451">
    <property type="entry name" value="B_ant_repeat"/>
    <property type="match status" value="2"/>
</dbReference>
<dbReference type="InterPro" id="IPR047589">
    <property type="entry name" value="DUF11_rpt"/>
</dbReference>
<dbReference type="InterPro" id="IPR013783">
    <property type="entry name" value="Ig-like_fold"/>
</dbReference>
<evidence type="ECO:0000256" key="3">
    <source>
        <dbReference type="SAM" id="Phobius"/>
    </source>
</evidence>
<evidence type="ECO:0000256" key="1">
    <source>
        <dbReference type="SAM" id="Coils"/>
    </source>
</evidence>
<feature type="transmembrane region" description="Helical" evidence="3">
    <location>
        <begin position="7"/>
        <end position="27"/>
    </location>
</feature>
<proteinExistence type="predicted"/>
<reference evidence="5" key="2">
    <citation type="journal article" date="2021" name="PeerJ">
        <title>Extensive microbial diversity within the chicken gut microbiome revealed by metagenomics and culture.</title>
        <authorList>
            <person name="Gilroy R."/>
            <person name="Ravi A."/>
            <person name="Getino M."/>
            <person name="Pursley I."/>
            <person name="Horton D.L."/>
            <person name="Alikhan N.F."/>
            <person name="Baker D."/>
            <person name="Gharbi K."/>
            <person name="Hall N."/>
            <person name="Watson M."/>
            <person name="Adriaenssens E.M."/>
            <person name="Foster-Nyarko E."/>
            <person name="Jarju S."/>
            <person name="Secka A."/>
            <person name="Antonio M."/>
            <person name="Oren A."/>
            <person name="Chaudhuri R.R."/>
            <person name="La Ragione R."/>
            <person name="Hildebrand F."/>
            <person name="Pallen M.J."/>
        </authorList>
    </citation>
    <scope>NUCLEOTIDE SEQUENCE</scope>
    <source>
        <strain evidence="5">CHK195-15760</strain>
    </source>
</reference>
<sequence length="1354" mass="156664">MKLRFGQIVKLILVTIIMLLMVGIFLWTKINSFAGNDTIKFGIQEYRKKDENSNQYAYKVDDKVIWKIVKYQNDGSTFSYDDIVYSLKAEKRFGNTGSYTQDYDRYYDFRNSESMKLVMPEENYQSVLWILDHAYIPNSSTAKEDKKELLSKAEILESDITEDEIDLIQQLAIWYYTNQTEENASVYHKEEDGVPTLGTISQSMKNEYVTSKYESLQGQKYKREAMEKLFNYFVAEAGKQENRDAYEQNTAPIKIEDSNVQAIRYGEECVIGPFSITLREEDLVGKIEAKILDQNGENLEGKYQILNEEKEIVEGKAIQDFAGEKFYIRLQNAEEKIEKIRLELSGKYQERKITYWGKNGDATVEPLVMVREIENPASSAKEVELPKIESSYYIQLVNEDWNDGNIKLKDAKFEIIKPDGTKVEKVTDAEGKIELENAKITEAKEMVYTIKQIEATDRYLTEKNEIQLKIATRAKNGKYYIDSQIIEGPATSELKNNEIYITMKNKQYDLSLRMFVSEVGELTLNREPSVDLSKINQTEEEIRSTTAKYEHTKSPATVGTDDVITYTIRVYNEGNVDAYANEVTFYLPPELELINDLTNYPEETDFNAGYRWRIVPGDIRKIKTNYLAYSSNIIDKEKNEANKIKAFDGKNLDYKEIKIKCKVKDGIVTKEKITTLAQITKEADELGNLGILDRDSISDGNFTLPLDEELAKYKEEKIVQDNRNVLGQEDDDDFEQIVMQDFDLSLRQFITKVNDRDITDRIPTINTEELVARTQSTAVYNHTKSPIDVRREDTITYTIRIYNEADVPGYANEITSYLPEGLEFIKEDVTNQGYEWQLLEDGKTVKTNYLSKEKDETSHLIKAFDGTTLSYKEVKLVCKVSENAKLEGNLTVISEITESQDQDGTIIIDRDSKTKNLKMLETQELEFYRNAEIQSGESYIRGEEDDTDFEKVHIVYYDFEIQSYVSKVNEEVITNRIPQRERKETGEINYTKTEEIVAVENNDVVYYTIRIYNDGLIDGYASKIVSKIDPGTVFDPNQEVNKQYKWTMYKKANANDLLTIKSKEQENLDTNAILNYENEVYIKTDKKEEANLIYTEYLSKENGEENNLIKHMDETKMDPSGSFKEIQLALTIDESKIGDQRELNNVVELIETRDLNNQLLEEKHTNIDITRTMEENSIKAEEKIKVKEFDLSIKTKLDRIVIDGVKAEKNLIESKLNTQRNKITNIEVSPFRILEQEIKLEYSIAIENQGSIPGYAKEITIQIPKEFEYVTKENEWNVKEETVLGETILSTESLANIQIEPGETIEITIPLKWKNSYHNMGIKQFEIKLDKTQNDKNAKENESNNITMERINVK</sequence>
<name>A0A9D1M233_9FIRM</name>
<dbReference type="Proteomes" id="UP000824093">
    <property type="component" value="Unassembled WGS sequence"/>
</dbReference>
<evidence type="ECO:0000313" key="5">
    <source>
        <dbReference type="EMBL" id="HIU52142.1"/>
    </source>
</evidence>
<dbReference type="EMBL" id="DVNH01000046">
    <property type="protein sequence ID" value="HIU52142.1"/>
    <property type="molecule type" value="Genomic_DNA"/>
</dbReference>
<keyword evidence="1" id="KW-0175">Coiled coil</keyword>
<accession>A0A9D1M233</accession>
<feature type="domain" description="Thioester" evidence="4">
    <location>
        <begin position="105"/>
        <end position="190"/>
    </location>
</feature>